<dbReference type="PIRSF" id="PIRSF000138">
    <property type="entry name" value="Al-hdrx_acd_dh"/>
    <property type="match status" value="1"/>
</dbReference>
<dbReference type="PROSITE" id="PS00557">
    <property type="entry name" value="FMN_HYDROXY_ACID_DH_1"/>
    <property type="match status" value="1"/>
</dbReference>
<evidence type="ECO:0000256" key="4">
    <source>
        <dbReference type="ARBA" id="ARBA00023002"/>
    </source>
</evidence>
<evidence type="ECO:0000256" key="3">
    <source>
        <dbReference type="ARBA" id="ARBA00022643"/>
    </source>
</evidence>
<dbReference type="InterPro" id="IPR013785">
    <property type="entry name" value="Aldolase_TIM"/>
</dbReference>
<dbReference type="EMBL" id="CAFBNF010000182">
    <property type="protein sequence ID" value="CAB4952585.1"/>
    <property type="molecule type" value="Genomic_DNA"/>
</dbReference>
<evidence type="ECO:0000256" key="5">
    <source>
        <dbReference type="ARBA" id="ARBA00024042"/>
    </source>
</evidence>
<dbReference type="CDD" id="cd02809">
    <property type="entry name" value="alpha_hydroxyacid_oxid_FMN"/>
    <property type="match status" value="1"/>
</dbReference>
<dbReference type="InterPro" id="IPR000262">
    <property type="entry name" value="FMN-dep_DH"/>
</dbReference>
<proteinExistence type="inferred from homology"/>
<evidence type="ECO:0000256" key="2">
    <source>
        <dbReference type="ARBA" id="ARBA00022630"/>
    </source>
</evidence>
<accession>A0A6J7KAN6</accession>
<dbReference type="Gene3D" id="3.20.20.70">
    <property type="entry name" value="Aldolase class I"/>
    <property type="match status" value="1"/>
</dbReference>
<name>A0A6J7KAN6_9ZZZZ</name>
<protein>
    <submittedName>
        <fullName evidence="7">Unannotated protein</fullName>
    </submittedName>
</protein>
<comment type="similarity">
    <text evidence="5">Belongs to the FMN-dependent alpha-hydroxy acid dehydrogenase family.</text>
</comment>
<comment type="cofactor">
    <cofactor evidence="1">
        <name>FMN</name>
        <dbReference type="ChEBI" id="CHEBI:58210"/>
    </cofactor>
</comment>
<keyword evidence="3" id="KW-0288">FMN</keyword>
<dbReference type="PANTHER" id="PTHR10578">
    <property type="entry name" value="S -2-HYDROXY-ACID OXIDASE-RELATED"/>
    <property type="match status" value="1"/>
</dbReference>
<feature type="domain" description="FMN hydroxy acid dehydrogenase" evidence="6">
    <location>
        <begin position="1"/>
        <end position="352"/>
    </location>
</feature>
<evidence type="ECO:0000259" key="6">
    <source>
        <dbReference type="PROSITE" id="PS51349"/>
    </source>
</evidence>
<dbReference type="SUPFAM" id="SSF51395">
    <property type="entry name" value="FMN-linked oxidoreductases"/>
    <property type="match status" value="1"/>
</dbReference>
<dbReference type="GO" id="GO:0010181">
    <property type="term" value="F:FMN binding"/>
    <property type="evidence" value="ECO:0007669"/>
    <property type="project" value="InterPro"/>
</dbReference>
<dbReference type="PROSITE" id="PS51349">
    <property type="entry name" value="FMN_HYDROXY_ACID_DH_2"/>
    <property type="match status" value="1"/>
</dbReference>
<evidence type="ECO:0000313" key="7">
    <source>
        <dbReference type="EMBL" id="CAB4952585.1"/>
    </source>
</evidence>
<dbReference type="PANTHER" id="PTHR10578:SF107">
    <property type="entry name" value="2-HYDROXYACID OXIDASE 1"/>
    <property type="match status" value="1"/>
</dbReference>
<gene>
    <name evidence="7" type="ORF">UFOPK3773_01495</name>
</gene>
<dbReference type="InterPro" id="IPR012133">
    <property type="entry name" value="Alpha-hydoxy_acid_DH_FMN"/>
</dbReference>
<organism evidence="7">
    <name type="scientific">freshwater metagenome</name>
    <dbReference type="NCBI Taxonomy" id="449393"/>
    <lineage>
        <taxon>unclassified sequences</taxon>
        <taxon>metagenomes</taxon>
        <taxon>ecological metagenomes</taxon>
    </lineage>
</organism>
<evidence type="ECO:0000256" key="1">
    <source>
        <dbReference type="ARBA" id="ARBA00001917"/>
    </source>
</evidence>
<dbReference type="InterPro" id="IPR037396">
    <property type="entry name" value="FMN_HAD"/>
</dbReference>
<dbReference type="Pfam" id="PF01070">
    <property type="entry name" value="FMN_dh"/>
    <property type="match status" value="1"/>
</dbReference>
<sequence length="352" mass="37322">MPHLRTVEDYGLAFRLMEPIGLEGYIDGGAGRGVTLERNTAAWDHIEVRPRVLAGPAQVNLATTVIGTTDAVPFMVAPMGFQRYVKSDGGVVIPRAAAAAGVRYCHSTFASSGFSDLAGIAGLRWWFQLYALKDWGLNRTMVQLAVEAGAEAVILTVDLAALGVRERDVHTGFSLRGNAHVPCVEEAGATDPRLAPTWASLDHDLSWSSLAELVGFSPVPVIVKGILRPDDAASAIDHGASAVVVSNHGGRQLDTSVPTAVVLADIVDRVDGRGSVIVDSGLRSGLDVAKALALGADSTMIGRPIMWGLGVAGEEGVGQVLRLFQEDVERSIILMGARSTSELNREFVTQRH</sequence>
<keyword evidence="2" id="KW-0285">Flavoprotein</keyword>
<dbReference type="InterPro" id="IPR008259">
    <property type="entry name" value="FMN_hydac_DH_AS"/>
</dbReference>
<reference evidence="7" key="1">
    <citation type="submission" date="2020-05" db="EMBL/GenBank/DDBJ databases">
        <authorList>
            <person name="Chiriac C."/>
            <person name="Salcher M."/>
            <person name="Ghai R."/>
            <person name="Kavagutti S V."/>
        </authorList>
    </citation>
    <scope>NUCLEOTIDE SEQUENCE</scope>
</reference>
<dbReference type="AlphaFoldDB" id="A0A6J7KAN6"/>
<dbReference type="GO" id="GO:0016491">
    <property type="term" value="F:oxidoreductase activity"/>
    <property type="evidence" value="ECO:0007669"/>
    <property type="project" value="UniProtKB-KW"/>
</dbReference>
<keyword evidence="4" id="KW-0560">Oxidoreductase</keyword>